<feature type="domain" description="Peptidase S53" evidence="10">
    <location>
        <begin position="238"/>
        <end position="661"/>
    </location>
</feature>
<dbReference type="SUPFAM" id="SSF54897">
    <property type="entry name" value="Protease propeptides/inhibitors"/>
    <property type="match status" value="1"/>
</dbReference>
<dbReference type="EMBL" id="JALBUF010000004">
    <property type="protein sequence ID" value="MCI0183455.1"/>
    <property type="molecule type" value="Genomic_DNA"/>
</dbReference>
<evidence type="ECO:0000256" key="3">
    <source>
        <dbReference type="ARBA" id="ARBA00022723"/>
    </source>
</evidence>
<dbReference type="Proteomes" id="UP001139263">
    <property type="component" value="Unassembled WGS sequence"/>
</dbReference>
<evidence type="ECO:0000256" key="8">
    <source>
        <dbReference type="SAM" id="MobiDB-lite"/>
    </source>
</evidence>
<dbReference type="AlphaFoldDB" id="A0A9X1V9Z5"/>
<evidence type="ECO:0000313" key="12">
    <source>
        <dbReference type="Proteomes" id="UP001139263"/>
    </source>
</evidence>
<feature type="chain" id="PRO_5040729316" description="Peptidase S53 domain-containing protein" evidence="9">
    <location>
        <begin position="35"/>
        <end position="661"/>
    </location>
</feature>
<gene>
    <name evidence="11" type="ORF">MM817_01732</name>
</gene>
<dbReference type="InterPro" id="IPR015366">
    <property type="entry name" value="S53_propep"/>
</dbReference>
<evidence type="ECO:0000256" key="2">
    <source>
        <dbReference type="ARBA" id="ARBA00022670"/>
    </source>
</evidence>
<evidence type="ECO:0000256" key="1">
    <source>
        <dbReference type="ARBA" id="ARBA00001913"/>
    </source>
</evidence>
<keyword evidence="7" id="KW-0865">Zymogen</keyword>
<dbReference type="CDD" id="cd11377">
    <property type="entry name" value="Pro-peptidase_S53"/>
    <property type="match status" value="1"/>
</dbReference>
<evidence type="ECO:0000256" key="6">
    <source>
        <dbReference type="ARBA" id="ARBA00022837"/>
    </source>
</evidence>
<dbReference type="GO" id="GO:0004252">
    <property type="term" value="F:serine-type endopeptidase activity"/>
    <property type="evidence" value="ECO:0007669"/>
    <property type="project" value="InterPro"/>
</dbReference>
<feature type="region of interest" description="Disordered" evidence="8">
    <location>
        <begin position="34"/>
        <end position="68"/>
    </location>
</feature>
<keyword evidence="2" id="KW-0645">Protease</keyword>
<accession>A0A9X1V9Z5</accession>
<dbReference type="Gene3D" id="3.40.50.200">
    <property type="entry name" value="Peptidase S8/S53 domain"/>
    <property type="match status" value="1"/>
</dbReference>
<dbReference type="InterPro" id="IPR030400">
    <property type="entry name" value="Sedolisin_dom"/>
</dbReference>
<feature type="compositionally biased region" description="Pro residues" evidence="8">
    <location>
        <begin position="40"/>
        <end position="61"/>
    </location>
</feature>
<proteinExistence type="predicted"/>
<dbReference type="SUPFAM" id="SSF52743">
    <property type="entry name" value="Subtilisin-like"/>
    <property type="match status" value="1"/>
</dbReference>
<evidence type="ECO:0000256" key="4">
    <source>
        <dbReference type="ARBA" id="ARBA00022801"/>
    </source>
</evidence>
<dbReference type="PANTHER" id="PTHR14218">
    <property type="entry name" value="PROTEASE S8 TRIPEPTIDYL PEPTIDASE I CLN2"/>
    <property type="match status" value="1"/>
</dbReference>
<dbReference type="InterPro" id="IPR050819">
    <property type="entry name" value="Tripeptidyl-peptidase_I"/>
</dbReference>
<sequence length="661" mass="69286">MKRKHSFSKKPFTIGVATMLAMTPLIVSAPQVFASTAQPPGTPSGPGGPAPTQPGGGPVPVPQGVGPTVLQNATVFGDTPADTPMTVSIVLHTTNTSALQQFIQQSVTPGSPQYRHYLSVSQFATQFGQPQSVIQSLTSYLQSYGISTSVYPDNLDITANGTAGQFDQAFSVQLQNMMFQGVNFHGTVAAPQLPSQIASPVLAVLGLTNYGNFATQLLKPLPQLQKPSTSTAGPPAGSQTPQDFAANYNVNPLYTKGDYGQGQTIGIVTLASVDPSDAYTFWKLNNIKHVLGNRINLVNVDGGAGPVSAANGSVETTIDVEQSGAIAPQANIIVYQAPNTDYGFADAFLDAVTSNQADSISTSWGESETAVNYSIAQGQESPNYAQAFNEIFMEGASQGISMFAASGDQAAYDASGDIGTTNLSVDTPADSPYITAAGGTTLPGVQNFGNFSIDVPTQRTWGWDYLWPYWQQFGASSEASFAESTIAGSGGGYSTIFGTPWYQQGVKGVNQFSAVPYLTPIDQDTAWNFNPDPQVITGTGQGRNIPDLVMDADPETGYAVYSSTLFGSSTDWSVYGGTSFVAPQLAGVTALINQNAGTRVGFWNGQIYTFASGPQSPFTPLDTTGTSNDNLYYTGTKGNVYNPGSGLGVPNIADLATSFAQ</sequence>
<dbReference type="GO" id="GO:0008240">
    <property type="term" value="F:tripeptidyl-peptidase activity"/>
    <property type="evidence" value="ECO:0007669"/>
    <property type="project" value="TreeGrafter"/>
</dbReference>
<keyword evidence="4" id="KW-0378">Hydrolase</keyword>
<evidence type="ECO:0000256" key="9">
    <source>
        <dbReference type="SAM" id="SignalP"/>
    </source>
</evidence>
<keyword evidence="3" id="KW-0479">Metal-binding</keyword>
<dbReference type="PROSITE" id="PS51695">
    <property type="entry name" value="SEDOLISIN"/>
    <property type="match status" value="1"/>
</dbReference>
<dbReference type="CDD" id="cd04056">
    <property type="entry name" value="Peptidases_S53"/>
    <property type="match status" value="1"/>
</dbReference>
<dbReference type="GO" id="GO:0046872">
    <property type="term" value="F:metal ion binding"/>
    <property type="evidence" value="ECO:0007669"/>
    <property type="project" value="UniProtKB-KW"/>
</dbReference>
<evidence type="ECO:0000256" key="5">
    <source>
        <dbReference type="ARBA" id="ARBA00022825"/>
    </source>
</evidence>
<reference evidence="11" key="1">
    <citation type="submission" date="2022-03" db="EMBL/GenBank/DDBJ databases">
        <title>Draft Genome Sequence of Firmicute Strain S0AB, a Heterotrophic Iron/Sulfur-Oxidizing Extreme Acidophile.</title>
        <authorList>
            <person name="Vergara E."/>
            <person name="Pakostova E."/>
            <person name="Johnson D.B."/>
            <person name="Holmes D.S."/>
        </authorList>
    </citation>
    <scope>NUCLEOTIDE SEQUENCE</scope>
    <source>
        <strain evidence="11">S0AB</strain>
    </source>
</reference>
<feature type="signal peptide" evidence="9">
    <location>
        <begin position="1"/>
        <end position="34"/>
    </location>
</feature>
<dbReference type="InterPro" id="IPR036852">
    <property type="entry name" value="Peptidase_S8/S53_dom_sf"/>
</dbReference>
<dbReference type="PANTHER" id="PTHR14218:SF15">
    <property type="entry name" value="TRIPEPTIDYL-PEPTIDASE 1"/>
    <property type="match status" value="1"/>
</dbReference>
<comment type="cofactor">
    <cofactor evidence="1">
        <name>Ca(2+)</name>
        <dbReference type="ChEBI" id="CHEBI:29108"/>
    </cofactor>
</comment>
<protein>
    <recommendedName>
        <fullName evidence="10">Peptidase S53 domain-containing protein</fullName>
    </recommendedName>
</protein>
<comment type="caution">
    <text evidence="11">The sequence shown here is derived from an EMBL/GenBank/DDBJ whole genome shotgun (WGS) entry which is preliminary data.</text>
</comment>
<organism evidence="11 12">
    <name type="scientific">Sulfoacidibacillus ferrooxidans</name>
    <dbReference type="NCBI Taxonomy" id="2005001"/>
    <lineage>
        <taxon>Bacteria</taxon>
        <taxon>Bacillati</taxon>
        <taxon>Bacillota</taxon>
        <taxon>Bacilli</taxon>
        <taxon>Bacillales</taxon>
        <taxon>Alicyclobacillaceae</taxon>
        <taxon>Sulfoacidibacillus</taxon>
    </lineage>
</organism>
<keyword evidence="5" id="KW-0720">Serine protease</keyword>
<keyword evidence="9" id="KW-0732">Signal</keyword>
<dbReference type="SMART" id="SM00944">
    <property type="entry name" value="Pro-kuma_activ"/>
    <property type="match status" value="1"/>
</dbReference>
<keyword evidence="12" id="KW-1185">Reference proteome</keyword>
<dbReference type="GO" id="GO:0006508">
    <property type="term" value="P:proteolysis"/>
    <property type="evidence" value="ECO:0007669"/>
    <property type="project" value="UniProtKB-KW"/>
</dbReference>
<keyword evidence="6" id="KW-0106">Calcium</keyword>
<dbReference type="Pfam" id="PF09286">
    <property type="entry name" value="Pro-kuma_activ"/>
    <property type="match status" value="1"/>
</dbReference>
<evidence type="ECO:0000259" key="10">
    <source>
        <dbReference type="PROSITE" id="PS51695"/>
    </source>
</evidence>
<dbReference type="RefSeq" id="WP_241713786.1">
    <property type="nucleotide sequence ID" value="NZ_JALBUF010000004.1"/>
</dbReference>
<name>A0A9X1V9Z5_9BACL</name>
<evidence type="ECO:0000313" key="11">
    <source>
        <dbReference type="EMBL" id="MCI0183455.1"/>
    </source>
</evidence>
<evidence type="ECO:0000256" key="7">
    <source>
        <dbReference type="ARBA" id="ARBA00023145"/>
    </source>
</evidence>